<evidence type="ECO:0000256" key="3">
    <source>
        <dbReference type="ARBA" id="ARBA00012663"/>
    </source>
</evidence>
<dbReference type="PRINTS" id="PR00738">
    <property type="entry name" value="GLHYDRLASE20"/>
</dbReference>
<feature type="domain" description="Beta-hexosaminidase bacterial type N-terminal" evidence="9">
    <location>
        <begin position="68"/>
        <end position="172"/>
    </location>
</feature>
<dbReference type="EC" id="3.2.1.52" evidence="3"/>
<dbReference type="InterPro" id="IPR029018">
    <property type="entry name" value="Hex-like_dom2"/>
</dbReference>
<proteinExistence type="inferred from homology"/>
<evidence type="ECO:0000256" key="1">
    <source>
        <dbReference type="ARBA" id="ARBA00001231"/>
    </source>
</evidence>
<accession>A0AAE8SVX8</accession>
<dbReference type="InterPro" id="IPR025705">
    <property type="entry name" value="Beta_hexosaminidase_sua/sub"/>
</dbReference>
<evidence type="ECO:0000256" key="6">
    <source>
        <dbReference type="PIRSR" id="PIRSR625705-1"/>
    </source>
</evidence>
<feature type="active site" description="Proton donor" evidence="6">
    <location>
        <position position="331"/>
    </location>
</feature>
<dbReference type="Pfam" id="PF00728">
    <property type="entry name" value="Glyco_hydro_20"/>
    <property type="match status" value="1"/>
</dbReference>
<comment type="similarity">
    <text evidence="2">Belongs to the glycosyl hydrolase 20 family.</text>
</comment>
<protein>
    <recommendedName>
        <fullName evidence="3">beta-N-acetylhexosaminidase</fullName>
        <ecNumber evidence="3">3.2.1.52</ecNumber>
    </recommendedName>
</protein>
<evidence type="ECO:0000313" key="11">
    <source>
        <dbReference type="Proteomes" id="UP001187682"/>
    </source>
</evidence>
<evidence type="ECO:0000259" key="8">
    <source>
        <dbReference type="Pfam" id="PF00728"/>
    </source>
</evidence>
<keyword evidence="11" id="KW-1185">Reference proteome</keyword>
<dbReference type="PANTHER" id="PTHR43678:SF1">
    <property type="entry name" value="BETA-N-ACETYLHEXOSAMINIDASE"/>
    <property type="match status" value="1"/>
</dbReference>
<dbReference type="Proteomes" id="UP001187682">
    <property type="component" value="Unassembled WGS sequence"/>
</dbReference>
<dbReference type="InterPro" id="IPR015882">
    <property type="entry name" value="HEX_bac_N"/>
</dbReference>
<dbReference type="Gene3D" id="3.30.379.10">
    <property type="entry name" value="Chitobiase/beta-hexosaminidase domain 2-like"/>
    <property type="match status" value="1"/>
</dbReference>
<dbReference type="EMBL" id="ONZQ02000008">
    <property type="protein sequence ID" value="SPO03240.1"/>
    <property type="molecule type" value="Genomic_DNA"/>
</dbReference>
<keyword evidence="7" id="KW-0732">Signal</keyword>
<evidence type="ECO:0000256" key="7">
    <source>
        <dbReference type="SAM" id="SignalP"/>
    </source>
</evidence>
<sequence length="703" mass="77053">MRFSQLGAFATALAVLPELSLAKGSGIPSLKFTESPGAGFPLQDVQTVVVDSRFAQAKYEEGLSLIPPTLAEFAATFAEDLHAIAGSKVSVVEGSKASPQSIFLTLDDDTAKYVDAAGRKTAEGYTLDTGRSGITIKGASPLGVWWGTRTVLQQGILSADKFVVPAGTAVDAPGWETRGMALDGARHFYPKEFMIELCSYMSFFKQNTFQLHLSDNQIVNPFTMDTYARFRWWSDSESVAGLNKYRNESYTREDFDEIQTKCAARGVTILPEIEAPGHALPIVQWKPQIAYEGNLELLNLTHPDTLPTLKTIWAEFLPWFHTKVVSIGADEYGGPSDEYKIFVNALNEFIVKESGKSIRIWGTFPPDGSEHEVSTDVSIQHWSTYFDDAYNQYIKNGYSVVNSYDTFYVVLKYGAYGRKINIDTTFNGNPEGGPWYPNIFSTGNSSMNAPKDEPLIQGAIQPLWNDHGPTTSVYSEAFWAWREGIPAMADKQWGGDLTAEQFADFFPKLVGSVPAQNLARVIPSAGATIFDYDLTTEASEAVKDLSGNSNNAETNCESTGSSLSITPDCSFITPLLSKGRDYTLSLTLKVDEVADATKTTLISGTDSVLMLTPNITMFSAGVYFRLNTTIPLKEWVDLEIKAVGEQTFASFKSESGKTADKAEFLTAGVTGYPHMYPMAFEAPIHQVTGWTGELRALTLTNDG</sequence>
<feature type="signal peptide" evidence="7">
    <location>
        <begin position="1"/>
        <end position="22"/>
    </location>
</feature>
<keyword evidence="4" id="KW-0378">Hydrolase</keyword>
<reference evidence="10" key="1">
    <citation type="submission" date="2018-03" db="EMBL/GenBank/DDBJ databases">
        <authorList>
            <person name="Guldener U."/>
        </authorList>
    </citation>
    <scope>NUCLEOTIDE SEQUENCE</scope>
</reference>
<dbReference type="SUPFAM" id="SSF55545">
    <property type="entry name" value="beta-N-acetylhexosaminidase-like domain"/>
    <property type="match status" value="1"/>
</dbReference>
<evidence type="ECO:0000256" key="4">
    <source>
        <dbReference type="ARBA" id="ARBA00022801"/>
    </source>
</evidence>
<dbReference type="GO" id="GO:0004563">
    <property type="term" value="F:beta-N-acetylhexosaminidase activity"/>
    <property type="evidence" value="ECO:0007669"/>
    <property type="project" value="UniProtKB-EC"/>
</dbReference>
<dbReference type="AlphaFoldDB" id="A0AAE8SVX8"/>
<evidence type="ECO:0000256" key="2">
    <source>
        <dbReference type="ARBA" id="ARBA00006285"/>
    </source>
</evidence>
<dbReference type="Gene3D" id="3.20.20.80">
    <property type="entry name" value="Glycosidases"/>
    <property type="match status" value="1"/>
</dbReference>
<evidence type="ECO:0000259" key="9">
    <source>
        <dbReference type="Pfam" id="PF02838"/>
    </source>
</evidence>
<feature type="chain" id="PRO_5042025110" description="beta-N-acetylhexosaminidase" evidence="7">
    <location>
        <begin position="23"/>
        <end position="703"/>
    </location>
</feature>
<organism evidence="10 11">
    <name type="scientific">Cephalotrichum gorgonifer</name>
    <dbReference type="NCBI Taxonomy" id="2041049"/>
    <lineage>
        <taxon>Eukaryota</taxon>
        <taxon>Fungi</taxon>
        <taxon>Dikarya</taxon>
        <taxon>Ascomycota</taxon>
        <taxon>Pezizomycotina</taxon>
        <taxon>Sordariomycetes</taxon>
        <taxon>Hypocreomycetidae</taxon>
        <taxon>Microascales</taxon>
        <taxon>Microascaceae</taxon>
        <taxon>Cephalotrichum</taxon>
    </lineage>
</organism>
<dbReference type="GO" id="GO:0005975">
    <property type="term" value="P:carbohydrate metabolic process"/>
    <property type="evidence" value="ECO:0007669"/>
    <property type="project" value="InterPro"/>
</dbReference>
<dbReference type="CDD" id="cd06564">
    <property type="entry name" value="GH20_DspB_LnbB-like"/>
    <property type="match status" value="1"/>
</dbReference>
<dbReference type="InterPro" id="IPR015883">
    <property type="entry name" value="Glyco_hydro_20_cat"/>
</dbReference>
<gene>
    <name evidence="10" type="ORF">DNG_05922</name>
</gene>
<dbReference type="InterPro" id="IPR017853">
    <property type="entry name" value="GH"/>
</dbReference>
<evidence type="ECO:0000256" key="5">
    <source>
        <dbReference type="ARBA" id="ARBA00023295"/>
    </source>
</evidence>
<comment type="catalytic activity">
    <reaction evidence="1">
        <text>Hydrolysis of terminal non-reducing N-acetyl-D-hexosamine residues in N-acetyl-beta-D-hexosaminides.</text>
        <dbReference type="EC" id="3.2.1.52"/>
    </reaction>
</comment>
<feature type="domain" description="Glycoside hydrolase family 20 catalytic" evidence="8">
    <location>
        <begin position="177"/>
        <end position="332"/>
    </location>
</feature>
<comment type="caution">
    <text evidence="10">The sequence shown here is derived from an EMBL/GenBank/DDBJ whole genome shotgun (WGS) entry which is preliminary data.</text>
</comment>
<dbReference type="Pfam" id="PF02838">
    <property type="entry name" value="Glyco_hydro_20b"/>
    <property type="match status" value="1"/>
</dbReference>
<name>A0AAE8SVX8_9PEZI</name>
<keyword evidence="5" id="KW-0326">Glycosidase</keyword>
<dbReference type="PANTHER" id="PTHR43678">
    <property type="entry name" value="PUTATIVE (AFU_ORTHOLOGUE AFUA_2G00640)-RELATED"/>
    <property type="match status" value="1"/>
</dbReference>
<dbReference type="SUPFAM" id="SSF51445">
    <property type="entry name" value="(Trans)glycosidases"/>
    <property type="match status" value="1"/>
</dbReference>
<evidence type="ECO:0000313" key="10">
    <source>
        <dbReference type="EMBL" id="SPO03240.1"/>
    </source>
</evidence>
<dbReference type="InterPro" id="IPR052764">
    <property type="entry name" value="GH20_Enzymes"/>
</dbReference>